<name>A0ABQ5AI30_9ASTR</name>
<dbReference type="Proteomes" id="UP001151760">
    <property type="component" value="Unassembled WGS sequence"/>
</dbReference>
<dbReference type="PANTHER" id="PTHR11439">
    <property type="entry name" value="GAG-POL-RELATED RETROTRANSPOSON"/>
    <property type="match status" value="1"/>
</dbReference>
<dbReference type="PANTHER" id="PTHR11439:SF463">
    <property type="entry name" value="REVERSE TRANSCRIPTASE TY1_COPIA-TYPE DOMAIN-CONTAINING PROTEIN"/>
    <property type="match status" value="1"/>
</dbReference>
<accession>A0ABQ5AI30</accession>
<gene>
    <name evidence="2" type="ORF">Tco_0822007</name>
</gene>
<comment type="caution">
    <text evidence="2">The sequence shown here is derived from an EMBL/GenBank/DDBJ whole genome shotgun (WGS) entry which is preliminary data.</text>
</comment>
<evidence type="ECO:0000256" key="1">
    <source>
        <dbReference type="SAM" id="MobiDB-lite"/>
    </source>
</evidence>
<proteinExistence type="predicted"/>
<keyword evidence="3" id="KW-1185">Reference proteome</keyword>
<evidence type="ECO:0000313" key="3">
    <source>
        <dbReference type="Proteomes" id="UP001151760"/>
    </source>
</evidence>
<evidence type="ECO:0008006" key="4">
    <source>
        <dbReference type="Google" id="ProtNLM"/>
    </source>
</evidence>
<reference evidence="2" key="1">
    <citation type="journal article" date="2022" name="Int. J. Mol. Sci.">
        <title>Draft Genome of Tanacetum Coccineum: Genomic Comparison of Closely Related Tanacetum-Family Plants.</title>
        <authorList>
            <person name="Yamashiro T."/>
            <person name="Shiraishi A."/>
            <person name="Nakayama K."/>
            <person name="Satake H."/>
        </authorList>
    </citation>
    <scope>NUCLEOTIDE SEQUENCE</scope>
</reference>
<sequence>MVPPNNLGPNLACKSVNETSYRGTIGSLVYLTATRLDIQFSTVLCARYQSNPKESHLIDVKRILMYLKGTPTLGLYYPKCSGFDLKGYSDSDYTGCNMDRKITLGSDFTQDKKFGFLPPILSNSNFTKDPSKVIDIELKAHMITINNRRDSVSPPPLAPKLKKGKDTTSTTPNEGTAKTTPHPKGSLGDKDSGGNIPPADMEPIHTPVANPSGTGAKYQVDETQFTRLSDEEEVLATGDDMDEDPQDDAEVRTPSPGPTQPDPSHYEEAAVSYADLKASIDQYYDENIAHRDQTNKLVEASMSSLDRINGFDFSALLSTVKSLQDHAFKKEEASTAWMKSSSNMAWNLGSRMSRVELSQTTL</sequence>
<evidence type="ECO:0000313" key="2">
    <source>
        <dbReference type="EMBL" id="GJT00838.1"/>
    </source>
</evidence>
<feature type="compositionally biased region" description="Acidic residues" evidence="1">
    <location>
        <begin position="237"/>
        <end position="248"/>
    </location>
</feature>
<protein>
    <recommendedName>
        <fullName evidence="4">Retrovirus-related Pol polyprotein from transposon TNT 1-94</fullName>
    </recommendedName>
</protein>
<feature type="compositionally biased region" description="Polar residues" evidence="1">
    <location>
        <begin position="167"/>
        <end position="179"/>
    </location>
</feature>
<dbReference type="EMBL" id="BQNB010012226">
    <property type="protein sequence ID" value="GJT00838.1"/>
    <property type="molecule type" value="Genomic_DNA"/>
</dbReference>
<organism evidence="2 3">
    <name type="scientific">Tanacetum coccineum</name>
    <dbReference type="NCBI Taxonomy" id="301880"/>
    <lineage>
        <taxon>Eukaryota</taxon>
        <taxon>Viridiplantae</taxon>
        <taxon>Streptophyta</taxon>
        <taxon>Embryophyta</taxon>
        <taxon>Tracheophyta</taxon>
        <taxon>Spermatophyta</taxon>
        <taxon>Magnoliopsida</taxon>
        <taxon>eudicotyledons</taxon>
        <taxon>Gunneridae</taxon>
        <taxon>Pentapetalae</taxon>
        <taxon>asterids</taxon>
        <taxon>campanulids</taxon>
        <taxon>Asterales</taxon>
        <taxon>Asteraceae</taxon>
        <taxon>Asteroideae</taxon>
        <taxon>Anthemideae</taxon>
        <taxon>Anthemidinae</taxon>
        <taxon>Tanacetum</taxon>
    </lineage>
</organism>
<feature type="region of interest" description="Disordered" evidence="1">
    <location>
        <begin position="237"/>
        <end position="264"/>
    </location>
</feature>
<feature type="region of interest" description="Disordered" evidence="1">
    <location>
        <begin position="147"/>
        <end position="216"/>
    </location>
</feature>
<reference evidence="2" key="2">
    <citation type="submission" date="2022-01" db="EMBL/GenBank/DDBJ databases">
        <authorList>
            <person name="Yamashiro T."/>
            <person name="Shiraishi A."/>
            <person name="Satake H."/>
            <person name="Nakayama K."/>
        </authorList>
    </citation>
    <scope>NUCLEOTIDE SEQUENCE</scope>
</reference>